<dbReference type="Pfam" id="PF04882">
    <property type="entry name" value="Peroxin-3"/>
    <property type="match status" value="2"/>
</dbReference>
<accession>A0ABY6K1S5</accession>
<reference evidence="7 8" key="1">
    <citation type="submission" date="2022-01" db="EMBL/GenBank/DDBJ databases">
        <title>A chromosomal length assembly of Cordylochernes scorpioides.</title>
        <authorList>
            <person name="Zeh D."/>
            <person name="Zeh J."/>
        </authorList>
    </citation>
    <scope>NUCLEOTIDE SEQUENCE [LARGE SCALE GENOMIC DNA]</scope>
    <source>
        <strain evidence="7">IN4F17</strain>
        <tissue evidence="7">Whole Body</tissue>
    </source>
</reference>
<dbReference type="EMBL" id="CP092863">
    <property type="protein sequence ID" value="UYV62251.1"/>
    <property type="molecule type" value="Genomic_DNA"/>
</dbReference>
<keyword evidence="6" id="KW-1133">Transmembrane helix</keyword>
<protein>
    <recommendedName>
        <fullName evidence="2">Peroxisomal biogenesis factor 3</fullName>
    </recommendedName>
    <alternativeName>
        <fullName evidence="5">Peroxisomal assembly protein PEX3</fullName>
    </alternativeName>
</protein>
<dbReference type="PANTHER" id="PTHR28080">
    <property type="entry name" value="PEROXISOMAL BIOGENESIS FACTOR 3"/>
    <property type="match status" value="1"/>
</dbReference>
<sequence>MFLNIFFRNMLWYFFLIQYFCLMMTMFSGISNFLRRHRRKILVAGGLVTAGIFLKRYATQKFLEWEAKQTQLYLEQLKRHHHFEGTMQTCDSTALSLASKVREAVVRQLDVETLLMELKNNPPNKLSIWEEIKVLVFAHAIGEVVCECLLVVYLRVQLSILGGYMYVDSQKHKAAAAGNGLYLASTAVQQKYLSQINHFFQVGQGRVLKTVMRTVEAVLGQVSLKSLLRLKDFEQELGSIKARLFASEIFQANFLTHCFLSEEVQGGGLAEKPSQSSDFVIHKMVQETKDVLESPDFEKVVVCCMDRGMARILDMLSECYLYLHQDSNPANSFSNPNNTAVALAKLLPTLRSCILRQNPADLGSYMHQLLQLETLNNFSANIYEAFSQPQEV</sequence>
<evidence type="ECO:0000256" key="3">
    <source>
        <dbReference type="ARBA" id="ARBA00022593"/>
    </source>
</evidence>
<evidence type="ECO:0000256" key="1">
    <source>
        <dbReference type="ARBA" id="ARBA00011494"/>
    </source>
</evidence>
<keyword evidence="6" id="KW-0812">Transmembrane</keyword>
<name>A0ABY6K1S5_9ARAC</name>
<organism evidence="7 8">
    <name type="scientific">Cordylochernes scorpioides</name>
    <dbReference type="NCBI Taxonomy" id="51811"/>
    <lineage>
        <taxon>Eukaryota</taxon>
        <taxon>Metazoa</taxon>
        <taxon>Ecdysozoa</taxon>
        <taxon>Arthropoda</taxon>
        <taxon>Chelicerata</taxon>
        <taxon>Arachnida</taxon>
        <taxon>Pseudoscorpiones</taxon>
        <taxon>Cheliferoidea</taxon>
        <taxon>Chernetidae</taxon>
        <taxon>Cordylochernes</taxon>
    </lineage>
</organism>
<keyword evidence="6" id="KW-0472">Membrane</keyword>
<keyword evidence="3" id="KW-0962">Peroxisome biogenesis</keyword>
<dbReference type="InterPro" id="IPR006966">
    <property type="entry name" value="Peroxin-3"/>
</dbReference>
<gene>
    <name evidence="7" type="ORF">LAZ67_1008352</name>
</gene>
<dbReference type="Proteomes" id="UP001235939">
    <property type="component" value="Chromosome 01"/>
</dbReference>
<keyword evidence="8" id="KW-1185">Reference proteome</keyword>
<evidence type="ECO:0000313" key="8">
    <source>
        <dbReference type="Proteomes" id="UP001235939"/>
    </source>
</evidence>
<evidence type="ECO:0000256" key="6">
    <source>
        <dbReference type="SAM" id="Phobius"/>
    </source>
</evidence>
<evidence type="ECO:0000256" key="5">
    <source>
        <dbReference type="ARBA" id="ARBA00029630"/>
    </source>
</evidence>
<evidence type="ECO:0000313" key="7">
    <source>
        <dbReference type="EMBL" id="UYV62251.1"/>
    </source>
</evidence>
<evidence type="ECO:0000256" key="2">
    <source>
        <dbReference type="ARBA" id="ARBA00014294"/>
    </source>
</evidence>
<evidence type="ECO:0000256" key="4">
    <source>
        <dbReference type="ARBA" id="ARBA00025338"/>
    </source>
</evidence>
<comment type="function">
    <text evidence="4">Involved in peroxisome biosynthesis and integrity. Assembles membrane vesicles before the matrix proteins are translocated. As a docking factor for PEX19, is necessary for the import of peroxisomal membrane proteins in the peroxisomes.</text>
</comment>
<comment type="subunit">
    <text evidence="1">Interacts with PEX19.</text>
</comment>
<feature type="transmembrane region" description="Helical" evidence="6">
    <location>
        <begin position="12"/>
        <end position="34"/>
    </location>
</feature>
<proteinExistence type="predicted"/>
<dbReference type="PANTHER" id="PTHR28080:SF1">
    <property type="entry name" value="PEROXISOMAL BIOGENESIS FACTOR 3"/>
    <property type="match status" value="1"/>
</dbReference>